<keyword evidence="4" id="KW-0812">Transmembrane</keyword>
<proteinExistence type="predicted"/>
<evidence type="ECO:0000313" key="6">
    <source>
        <dbReference type="Proteomes" id="UP000321222"/>
    </source>
</evidence>
<feature type="transmembrane region" description="Helical" evidence="4">
    <location>
        <begin position="88"/>
        <end position="110"/>
    </location>
</feature>
<dbReference type="SMART" id="SM00028">
    <property type="entry name" value="TPR"/>
    <property type="match status" value="4"/>
</dbReference>
<dbReference type="EMBL" id="CP042831">
    <property type="protein sequence ID" value="QEE48094.1"/>
    <property type="molecule type" value="Genomic_DNA"/>
</dbReference>
<evidence type="ECO:0000256" key="1">
    <source>
        <dbReference type="ARBA" id="ARBA00022737"/>
    </source>
</evidence>
<evidence type="ECO:0000256" key="3">
    <source>
        <dbReference type="PROSITE-ProRule" id="PRU00339"/>
    </source>
</evidence>
<dbReference type="InterPro" id="IPR019734">
    <property type="entry name" value="TPR_rpt"/>
</dbReference>
<dbReference type="AlphaFoldDB" id="A0A5B9FM31"/>
<dbReference type="PANTHER" id="PTHR44943">
    <property type="entry name" value="CELLULOSE SYNTHASE OPERON PROTEIN C"/>
    <property type="match status" value="1"/>
</dbReference>
<dbReference type="SUPFAM" id="SSF48452">
    <property type="entry name" value="TPR-like"/>
    <property type="match status" value="1"/>
</dbReference>
<organism evidence="5 6">
    <name type="scientific">Flavobacterium alkalisoli</name>
    <dbReference type="NCBI Taxonomy" id="2602769"/>
    <lineage>
        <taxon>Bacteria</taxon>
        <taxon>Pseudomonadati</taxon>
        <taxon>Bacteroidota</taxon>
        <taxon>Flavobacteriia</taxon>
        <taxon>Flavobacteriales</taxon>
        <taxon>Flavobacteriaceae</taxon>
        <taxon>Flavobacterium</taxon>
    </lineage>
</organism>
<feature type="repeat" description="TPR" evidence="3">
    <location>
        <begin position="235"/>
        <end position="268"/>
    </location>
</feature>
<name>A0A5B9FM31_9FLAO</name>
<protein>
    <submittedName>
        <fullName evidence="5">Tetratricopeptide repeat protein</fullName>
    </submittedName>
</protein>
<feature type="repeat" description="TPR" evidence="3">
    <location>
        <begin position="335"/>
        <end position="368"/>
    </location>
</feature>
<dbReference type="InterPro" id="IPR011990">
    <property type="entry name" value="TPR-like_helical_dom_sf"/>
</dbReference>
<dbReference type="Gene3D" id="1.25.40.10">
    <property type="entry name" value="Tetratricopeptide repeat domain"/>
    <property type="match status" value="2"/>
</dbReference>
<accession>A0A5B9FM31</accession>
<evidence type="ECO:0000256" key="4">
    <source>
        <dbReference type="SAM" id="Phobius"/>
    </source>
</evidence>
<dbReference type="Pfam" id="PF13374">
    <property type="entry name" value="TPR_10"/>
    <property type="match status" value="1"/>
</dbReference>
<dbReference type="Pfam" id="PF13398">
    <property type="entry name" value="Peptidase_M50B"/>
    <property type="match status" value="1"/>
</dbReference>
<feature type="transmembrane region" description="Helical" evidence="4">
    <location>
        <begin position="116"/>
        <end position="137"/>
    </location>
</feature>
<keyword evidence="2 3" id="KW-0802">TPR repeat</keyword>
<dbReference type="OrthoDB" id="9785181at2"/>
<dbReference type="Pfam" id="PF13181">
    <property type="entry name" value="TPR_8"/>
    <property type="match status" value="1"/>
</dbReference>
<feature type="repeat" description="TPR" evidence="3">
    <location>
        <begin position="270"/>
        <end position="301"/>
    </location>
</feature>
<keyword evidence="1" id="KW-0677">Repeat</keyword>
<feature type="transmembrane region" description="Helical" evidence="4">
    <location>
        <begin position="6"/>
        <end position="23"/>
    </location>
</feature>
<keyword evidence="4" id="KW-1133">Transmembrane helix</keyword>
<keyword evidence="6" id="KW-1185">Reference proteome</keyword>
<sequence>MKNFLLPLYLFIHLSILLIIILHEMGHAMFAVLFSNKEATIYLGSHGNQKKSLNFKIGLFNFYIKKNIFKWSGGLCKNGGEMNFYQSAIYLLAGPLLPLLTGILLLFISRKYNSEYFYGFSFVFTGMSFLSLVQNLYPKKNGISLKSGAIIPNDGYSLVRLFRYKKRYPEYVKAINLFNEKKYSEGVLIFKDLIDKGLNDDNIIKVAIGSALMSKNYKIAEQIINEYGDSIEPDANHYINMGYFYSIMENHDKAMEYYSKSLKLNKSWHAYNNIGYHLNLSGNYTEALGYFDKAIAINPHAYPFNNRGLAKIKLGNVEEGLADLEHGHTLDPENSYYYKNKGIYYYDLNEYSKALEHFKKAKEMDADTYKIDFDIEQAEQQFAKLNI</sequence>
<dbReference type="RefSeq" id="WP_147581605.1">
    <property type="nucleotide sequence ID" value="NZ_CP042831.1"/>
</dbReference>
<dbReference type="Pfam" id="PF13432">
    <property type="entry name" value="TPR_16"/>
    <property type="match status" value="1"/>
</dbReference>
<dbReference type="PANTHER" id="PTHR44943:SF4">
    <property type="entry name" value="TPR REPEAT-CONTAINING PROTEIN MJ0798"/>
    <property type="match status" value="1"/>
</dbReference>
<evidence type="ECO:0000313" key="5">
    <source>
        <dbReference type="EMBL" id="QEE48094.1"/>
    </source>
</evidence>
<dbReference type="Proteomes" id="UP000321222">
    <property type="component" value="Chromosome"/>
</dbReference>
<keyword evidence="4" id="KW-0472">Membrane</keyword>
<dbReference type="InterPro" id="IPR051685">
    <property type="entry name" value="Ycf3/AcsC/BcsC/TPR_MFPF"/>
</dbReference>
<dbReference type="PROSITE" id="PS50005">
    <property type="entry name" value="TPR"/>
    <property type="match status" value="3"/>
</dbReference>
<gene>
    <name evidence="5" type="ORF">FUA48_00410</name>
</gene>
<reference evidence="5 6" key="1">
    <citation type="submission" date="2019-08" db="EMBL/GenBank/DDBJ databases">
        <title>Flavobacterium alkalisoli sp. nov., isolated from rhizosphere soil of Suaeda salsa.</title>
        <authorList>
            <person name="Sun J.-Q."/>
            <person name="Xu L."/>
        </authorList>
    </citation>
    <scope>NUCLEOTIDE SEQUENCE [LARGE SCALE GENOMIC DNA]</scope>
    <source>
        <strain evidence="5 6">XS-5</strain>
    </source>
</reference>
<dbReference type="KEGG" id="fak:FUA48_00410"/>
<evidence type="ECO:0000256" key="2">
    <source>
        <dbReference type="ARBA" id="ARBA00022803"/>
    </source>
</evidence>
<dbReference type="InterPro" id="IPR049500">
    <property type="entry name" value="Peptidase_M50B-like"/>
</dbReference>